<feature type="region of interest" description="Disordered" evidence="1">
    <location>
        <begin position="1"/>
        <end position="62"/>
    </location>
</feature>
<feature type="compositionally biased region" description="Polar residues" evidence="1">
    <location>
        <begin position="1"/>
        <end position="59"/>
    </location>
</feature>
<protein>
    <submittedName>
        <fullName evidence="2">Uncharacterized protein</fullName>
    </submittedName>
</protein>
<sequence>MTTSPSNHQSTSTCTSNASSIHPHLNRSTSKPNLVNTSSYTTRLASWSQPKPTSNTQSGFRIGRGTFWPNQSKLITEALIESDHFINRLISINSTLSTTNYPHLQLTKPLVIPQSLTGTPTAYFLRSTTDELNCQPNGIPIDLFTEFLDLLNSLLLAGVGSGCAAADIQSDHHQLHQPTTTTPDYPFPPPDYLINQPKLIDRFLLSCNQHLFKPRQIECRILTNEQMRTRLSLPDPISQMTPDQILTLAHQTNIPQSINSLPNQIQKITLPIKITPLTHFPTKVKILSQIYKPRPIPRRPIPLNLHNNNNNNSNNTNTNTDGWENWKSEMENLARSNLSITESAYWILIDKIR</sequence>
<dbReference type="Proteomes" id="UP000886653">
    <property type="component" value="Unassembled WGS sequence"/>
</dbReference>
<evidence type="ECO:0000313" key="2">
    <source>
        <dbReference type="EMBL" id="KAG0145963.1"/>
    </source>
</evidence>
<proteinExistence type="predicted"/>
<organism evidence="2 3">
    <name type="scientific">Cronartium quercuum f. sp. fusiforme G11</name>
    <dbReference type="NCBI Taxonomy" id="708437"/>
    <lineage>
        <taxon>Eukaryota</taxon>
        <taxon>Fungi</taxon>
        <taxon>Dikarya</taxon>
        <taxon>Basidiomycota</taxon>
        <taxon>Pucciniomycotina</taxon>
        <taxon>Pucciniomycetes</taxon>
        <taxon>Pucciniales</taxon>
        <taxon>Coleosporiaceae</taxon>
        <taxon>Cronartium</taxon>
    </lineage>
</organism>
<accession>A0A9P6NHB9</accession>
<gene>
    <name evidence="2" type="ORF">CROQUDRAFT_45106</name>
</gene>
<evidence type="ECO:0000313" key="3">
    <source>
        <dbReference type="Proteomes" id="UP000886653"/>
    </source>
</evidence>
<dbReference type="AlphaFoldDB" id="A0A9P6NHB9"/>
<dbReference type="EMBL" id="MU167268">
    <property type="protein sequence ID" value="KAG0145963.1"/>
    <property type="molecule type" value="Genomic_DNA"/>
</dbReference>
<reference evidence="2" key="1">
    <citation type="submission" date="2013-11" db="EMBL/GenBank/DDBJ databases">
        <title>Genome sequence of the fusiform rust pathogen reveals effectors for host alternation and coevolution with pine.</title>
        <authorList>
            <consortium name="DOE Joint Genome Institute"/>
            <person name="Smith K."/>
            <person name="Pendleton A."/>
            <person name="Kubisiak T."/>
            <person name="Anderson C."/>
            <person name="Salamov A."/>
            <person name="Aerts A."/>
            <person name="Riley R."/>
            <person name="Clum A."/>
            <person name="Lindquist E."/>
            <person name="Ence D."/>
            <person name="Campbell M."/>
            <person name="Kronenberg Z."/>
            <person name="Feau N."/>
            <person name="Dhillon B."/>
            <person name="Hamelin R."/>
            <person name="Burleigh J."/>
            <person name="Smith J."/>
            <person name="Yandell M."/>
            <person name="Nelson C."/>
            <person name="Grigoriev I."/>
            <person name="Davis J."/>
        </authorList>
    </citation>
    <scope>NUCLEOTIDE SEQUENCE</scope>
    <source>
        <strain evidence="2">G11</strain>
    </source>
</reference>
<name>A0A9P6NHB9_9BASI</name>
<keyword evidence="3" id="KW-1185">Reference proteome</keyword>
<dbReference type="OrthoDB" id="2506011at2759"/>
<evidence type="ECO:0000256" key="1">
    <source>
        <dbReference type="SAM" id="MobiDB-lite"/>
    </source>
</evidence>
<comment type="caution">
    <text evidence="2">The sequence shown here is derived from an EMBL/GenBank/DDBJ whole genome shotgun (WGS) entry which is preliminary data.</text>
</comment>